<evidence type="ECO:0000256" key="2">
    <source>
        <dbReference type="ARBA" id="ARBA00007787"/>
    </source>
</evidence>
<evidence type="ECO:0000313" key="9">
    <source>
        <dbReference type="EMBL" id="ABK77608.1"/>
    </source>
</evidence>
<dbReference type="InterPro" id="IPR036249">
    <property type="entry name" value="Thioredoxin-like_sf"/>
</dbReference>
<sequence length="226" mass="23979">MELHGPSVGIGAGVTAAVIVAAFFALDIGQGPEAELRTVQPQTQLALYTENGSPPLGDPGAAVTLVEFGDYQCFYCNQFFHDTEQAILDEYVSTGKVRMIFKDFTIIGPDSVAAAHGARCADEQGSFWEYHDILYSRWAGENTGWASAENLLDMAGTAGLDVNAWGICMDEGRHEGALSASNNDARSLGLTGTPAFFVIDTDGGVTKIEGARPYADFKAVLDSALA</sequence>
<protein>
    <submittedName>
        <fullName evidence="9">Protein-disulfide isomerase</fullName>
    </submittedName>
</protein>
<feature type="transmembrane region" description="Helical" evidence="7">
    <location>
        <begin position="6"/>
        <end position="26"/>
    </location>
</feature>
<evidence type="ECO:0000256" key="3">
    <source>
        <dbReference type="ARBA" id="ARBA00022729"/>
    </source>
</evidence>
<comment type="similarity">
    <text evidence="2">Belongs to the glutaredoxin family.</text>
</comment>
<keyword evidence="7" id="KW-0812">Transmembrane</keyword>
<dbReference type="Proteomes" id="UP000000758">
    <property type="component" value="Chromosome"/>
</dbReference>
<keyword evidence="10" id="KW-1185">Reference proteome</keyword>
<dbReference type="InterPro" id="IPR013766">
    <property type="entry name" value="Thioredoxin_domain"/>
</dbReference>
<name>A0RW91_CENSY</name>
<dbReference type="HOGENOM" id="CLU_000288_47_1_2"/>
<evidence type="ECO:0000256" key="1">
    <source>
        <dbReference type="ARBA" id="ARBA00005791"/>
    </source>
</evidence>
<comment type="similarity">
    <text evidence="1">Belongs to the thioredoxin family. DsbA subfamily.</text>
</comment>
<keyword evidence="4" id="KW-0560">Oxidoreductase</keyword>
<evidence type="ECO:0000256" key="5">
    <source>
        <dbReference type="ARBA" id="ARBA00023157"/>
    </source>
</evidence>
<keyword evidence="6" id="KW-0676">Redox-active center</keyword>
<reference evidence="9 10" key="1">
    <citation type="journal article" date="2006" name="Proc. Natl. Acad. Sci. U.S.A.">
        <title>Genomic analysis of the uncultivated marine crenarchaeote Cenarchaeum symbiosum.</title>
        <authorList>
            <person name="Hallam S.J."/>
            <person name="Konstantinidis K.T."/>
            <person name="Putnam N."/>
            <person name="Schleper C."/>
            <person name="Watanabe Y."/>
            <person name="Sugahara J."/>
            <person name="Preston C."/>
            <person name="de la Torre J."/>
            <person name="Richardson P.M."/>
            <person name="DeLong E.F."/>
        </authorList>
    </citation>
    <scope>NUCLEOTIDE SEQUENCE [LARGE SCALE GENOMIC DNA]</scope>
    <source>
        <strain evidence="10">A</strain>
    </source>
</reference>
<proteinExistence type="inferred from homology"/>
<evidence type="ECO:0000256" key="7">
    <source>
        <dbReference type="SAM" id="Phobius"/>
    </source>
</evidence>
<evidence type="ECO:0000313" key="10">
    <source>
        <dbReference type="Proteomes" id="UP000000758"/>
    </source>
</evidence>
<dbReference type="EnsemblBacteria" id="ABK77608">
    <property type="protein sequence ID" value="ABK77608"/>
    <property type="gene ID" value="CENSYa_0976"/>
</dbReference>
<keyword evidence="5" id="KW-1015">Disulfide bond</keyword>
<dbReference type="EMBL" id="DP000238">
    <property type="protein sequence ID" value="ABK77608.1"/>
    <property type="molecule type" value="Genomic_DNA"/>
</dbReference>
<dbReference type="KEGG" id="csy:CENSYa_0976"/>
<dbReference type="PATRIC" id="fig|414004.10.peg.900"/>
<keyword evidence="7" id="KW-1133">Transmembrane helix</keyword>
<dbReference type="SUPFAM" id="SSF52833">
    <property type="entry name" value="Thioredoxin-like"/>
    <property type="match status" value="1"/>
</dbReference>
<dbReference type="AlphaFoldDB" id="A0RW91"/>
<keyword evidence="9" id="KW-0413">Isomerase</keyword>
<dbReference type="GO" id="GO:0016853">
    <property type="term" value="F:isomerase activity"/>
    <property type="evidence" value="ECO:0007669"/>
    <property type="project" value="UniProtKB-KW"/>
</dbReference>
<dbReference type="GO" id="GO:0016491">
    <property type="term" value="F:oxidoreductase activity"/>
    <property type="evidence" value="ECO:0007669"/>
    <property type="project" value="UniProtKB-KW"/>
</dbReference>
<evidence type="ECO:0000259" key="8">
    <source>
        <dbReference type="PROSITE" id="PS51352"/>
    </source>
</evidence>
<feature type="domain" description="Thioredoxin" evidence="8">
    <location>
        <begin position="36"/>
        <end position="226"/>
    </location>
</feature>
<dbReference type="PANTHER" id="PTHR13887:SF14">
    <property type="entry name" value="DISULFIDE BOND FORMATION PROTEIN D"/>
    <property type="match status" value="1"/>
</dbReference>
<organism evidence="9 10">
    <name type="scientific">Cenarchaeum symbiosum (strain A)</name>
    <dbReference type="NCBI Taxonomy" id="414004"/>
    <lineage>
        <taxon>Archaea</taxon>
        <taxon>Nitrososphaerota</taxon>
        <taxon>Candidatus Cenarchaeales</taxon>
        <taxon>Candidatus Cenarchaeaceae</taxon>
        <taxon>Candidatus Cenarchaeum</taxon>
    </lineage>
</organism>
<dbReference type="STRING" id="414004.CENSYa_0976"/>
<evidence type="ECO:0000256" key="4">
    <source>
        <dbReference type="ARBA" id="ARBA00023002"/>
    </source>
</evidence>
<dbReference type="Pfam" id="PF13462">
    <property type="entry name" value="Thioredoxin_4"/>
    <property type="match status" value="1"/>
</dbReference>
<accession>A0RW91</accession>
<keyword evidence="3" id="KW-0732">Signal</keyword>
<keyword evidence="7" id="KW-0472">Membrane</keyword>
<dbReference type="InterPro" id="IPR012336">
    <property type="entry name" value="Thioredoxin-like_fold"/>
</dbReference>
<dbReference type="PANTHER" id="PTHR13887">
    <property type="entry name" value="GLUTATHIONE S-TRANSFERASE KAPPA"/>
    <property type="match status" value="1"/>
</dbReference>
<dbReference type="PROSITE" id="PS51352">
    <property type="entry name" value="THIOREDOXIN_2"/>
    <property type="match status" value="1"/>
</dbReference>
<gene>
    <name evidence="9" type="ordered locus">CENSYa_0976</name>
</gene>
<dbReference type="Gene3D" id="3.40.30.10">
    <property type="entry name" value="Glutaredoxin"/>
    <property type="match status" value="1"/>
</dbReference>
<evidence type="ECO:0000256" key="6">
    <source>
        <dbReference type="ARBA" id="ARBA00023284"/>
    </source>
</evidence>